<evidence type="ECO:0000313" key="1">
    <source>
        <dbReference type="EMBL" id="MBO1325278.1"/>
    </source>
</evidence>
<dbReference type="AlphaFoldDB" id="A0A939HP16"/>
<dbReference type="EMBL" id="JAFVMH010000003">
    <property type="protein sequence ID" value="MBO1325278.1"/>
    <property type="molecule type" value="Genomic_DNA"/>
</dbReference>
<gene>
    <name evidence="1" type="ORF">J2D77_08980</name>
</gene>
<protein>
    <submittedName>
        <fullName evidence="1">Lar family restriction alleviation protein</fullName>
    </submittedName>
</protein>
<name>A0A939HP16_9PROT</name>
<proteinExistence type="predicted"/>
<dbReference type="Pfam" id="PF14354">
    <property type="entry name" value="Lar_restr_allev"/>
    <property type="match status" value="1"/>
</dbReference>
<accession>A0A939HP16</accession>
<organism evidence="1 2">
    <name type="scientific">Acetobacter garciniae</name>
    <dbReference type="NCBI Taxonomy" id="2817435"/>
    <lineage>
        <taxon>Bacteria</taxon>
        <taxon>Pseudomonadati</taxon>
        <taxon>Pseudomonadota</taxon>
        <taxon>Alphaproteobacteria</taxon>
        <taxon>Acetobacterales</taxon>
        <taxon>Acetobacteraceae</taxon>
        <taxon>Acetobacter</taxon>
    </lineage>
</organism>
<keyword evidence="2" id="KW-1185">Reference proteome</keyword>
<dbReference type="RefSeq" id="WP_207845917.1">
    <property type="nucleotide sequence ID" value="NZ_JAFVMH010000003.1"/>
</dbReference>
<sequence length="54" mass="6147">MSEELKSYPFCGSNDVVLHEHADWVTCRQCWGEGPYAETKEQGITAWNTRAGEK</sequence>
<comment type="caution">
    <text evidence="1">The sequence shown here is derived from an EMBL/GenBank/DDBJ whole genome shotgun (WGS) entry which is preliminary data.</text>
</comment>
<dbReference type="Proteomes" id="UP000664073">
    <property type="component" value="Unassembled WGS sequence"/>
</dbReference>
<reference evidence="1" key="1">
    <citation type="submission" date="2021-03" db="EMBL/GenBank/DDBJ databases">
        <title>The complete genome sequence of Acetobacter sp. TBRC 12339.</title>
        <authorList>
            <person name="Charoenyingcharoen P."/>
            <person name="Yukphan P."/>
        </authorList>
    </citation>
    <scope>NUCLEOTIDE SEQUENCE</scope>
    <source>
        <strain evidence="1">TBRC 12339</strain>
    </source>
</reference>
<evidence type="ECO:0000313" key="2">
    <source>
        <dbReference type="Proteomes" id="UP000664073"/>
    </source>
</evidence>